<protein>
    <recommendedName>
        <fullName evidence="3">PIH1 N-terminal domain-containing protein</fullName>
    </recommendedName>
</protein>
<evidence type="ECO:0000259" key="3">
    <source>
        <dbReference type="Pfam" id="PF08190"/>
    </source>
</evidence>
<gene>
    <name evidence="4" type="ORF">HHI36_007432</name>
</gene>
<dbReference type="PANTHER" id="PTHR22997">
    <property type="entry name" value="PIH1 DOMAIN-CONTAINING PROTEIN 1"/>
    <property type="match status" value="1"/>
</dbReference>
<dbReference type="InterPro" id="IPR050734">
    <property type="entry name" value="PIH1/Kintoun_subfamily"/>
</dbReference>
<reference evidence="4 5" key="1">
    <citation type="journal article" date="2021" name="BMC Biol.">
        <title>Horizontally acquired antibacterial genes associated with adaptive radiation of ladybird beetles.</title>
        <authorList>
            <person name="Li H.S."/>
            <person name="Tang X.F."/>
            <person name="Huang Y.H."/>
            <person name="Xu Z.Y."/>
            <person name="Chen M.L."/>
            <person name="Du X.Y."/>
            <person name="Qiu B.Y."/>
            <person name="Chen P.T."/>
            <person name="Zhang W."/>
            <person name="Slipinski A."/>
            <person name="Escalona H.E."/>
            <person name="Waterhouse R.M."/>
            <person name="Zwick A."/>
            <person name="Pang H."/>
        </authorList>
    </citation>
    <scope>NUCLEOTIDE SEQUENCE [LARGE SCALE GENOMIC DNA]</scope>
    <source>
        <strain evidence="4">SYSU2018</strain>
    </source>
</reference>
<comment type="similarity">
    <text evidence="1">Belongs to the PIH1 family.</text>
</comment>
<accession>A0ABD2MPH6</accession>
<evidence type="ECO:0000256" key="1">
    <source>
        <dbReference type="ARBA" id="ARBA00008511"/>
    </source>
</evidence>
<organism evidence="4 5">
    <name type="scientific">Cryptolaemus montrouzieri</name>
    <dbReference type="NCBI Taxonomy" id="559131"/>
    <lineage>
        <taxon>Eukaryota</taxon>
        <taxon>Metazoa</taxon>
        <taxon>Ecdysozoa</taxon>
        <taxon>Arthropoda</taxon>
        <taxon>Hexapoda</taxon>
        <taxon>Insecta</taxon>
        <taxon>Pterygota</taxon>
        <taxon>Neoptera</taxon>
        <taxon>Endopterygota</taxon>
        <taxon>Coleoptera</taxon>
        <taxon>Polyphaga</taxon>
        <taxon>Cucujiformia</taxon>
        <taxon>Coccinelloidea</taxon>
        <taxon>Coccinellidae</taxon>
        <taxon>Scymninae</taxon>
        <taxon>Scymnini</taxon>
        <taxon>Cryptolaemus</taxon>
    </lineage>
</organism>
<dbReference type="AlphaFoldDB" id="A0ABD2MPH6"/>
<sequence>MENSDSFERFKDLDLSRDEIDRLGEALKKDEFRKLLIDYVQEVQDPENQKLYEKEITQLEKERGNDIQFLHPTPCYVIKTSLNGNKKCFINICGNDLVKKPSSTPSEKDGARGLQWSLPHSLSPPSEDLDNKGDRCKVFDVLFHPDTLHLAHKNKTFRNMVNKTACNAIESNFDIKLDKNNLKFPKMKYKGVARASVIRKPSTEGPIERSPKKRNFLINFMLKQMNLDKVTRIQKRVKSLQTEKKVLMKILFIQPPNISSNIVVM</sequence>
<feature type="region of interest" description="Disordered" evidence="2">
    <location>
        <begin position="101"/>
        <end position="129"/>
    </location>
</feature>
<feature type="domain" description="PIH1 N-terminal" evidence="3">
    <location>
        <begin position="43"/>
        <end position="203"/>
    </location>
</feature>
<dbReference type="Proteomes" id="UP001516400">
    <property type="component" value="Unassembled WGS sequence"/>
</dbReference>
<dbReference type="EMBL" id="JABFTP020000021">
    <property type="protein sequence ID" value="KAL3268314.1"/>
    <property type="molecule type" value="Genomic_DNA"/>
</dbReference>
<comment type="caution">
    <text evidence="4">The sequence shown here is derived from an EMBL/GenBank/DDBJ whole genome shotgun (WGS) entry which is preliminary data.</text>
</comment>
<proteinExistence type="inferred from homology"/>
<dbReference type="PANTHER" id="PTHR22997:SF3">
    <property type="entry name" value="PROTEIN KINTOUN"/>
    <property type="match status" value="1"/>
</dbReference>
<dbReference type="InterPro" id="IPR012981">
    <property type="entry name" value="PIH1_N"/>
</dbReference>
<evidence type="ECO:0000313" key="4">
    <source>
        <dbReference type="EMBL" id="KAL3268314.1"/>
    </source>
</evidence>
<name>A0ABD2MPH6_9CUCU</name>
<evidence type="ECO:0000313" key="5">
    <source>
        <dbReference type="Proteomes" id="UP001516400"/>
    </source>
</evidence>
<dbReference type="Pfam" id="PF08190">
    <property type="entry name" value="PIH1"/>
    <property type="match status" value="1"/>
</dbReference>
<keyword evidence="5" id="KW-1185">Reference proteome</keyword>
<evidence type="ECO:0000256" key="2">
    <source>
        <dbReference type="SAM" id="MobiDB-lite"/>
    </source>
</evidence>